<accession>A0A147BEF5</accession>
<dbReference type="AlphaFoldDB" id="A0A147BEF5"/>
<reference evidence="2" key="1">
    <citation type="journal article" date="2018" name="PLoS Negl. Trop. Dis.">
        <title>Sialome diversity of ticks revealed by RNAseq of single tick salivary glands.</title>
        <authorList>
            <person name="Perner J."/>
            <person name="Kropackova S."/>
            <person name="Kopacek P."/>
            <person name="Ribeiro J.M."/>
        </authorList>
    </citation>
    <scope>NUCLEOTIDE SEQUENCE</scope>
    <source>
        <strain evidence="2">Siblings of single egg batch collected in Ceske Budejovice</strain>
        <tissue evidence="2">Salivary glands</tissue>
    </source>
</reference>
<proteinExistence type="predicted"/>
<dbReference type="EMBL" id="GEGO01006240">
    <property type="protein sequence ID" value="JAR89164.1"/>
    <property type="molecule type" value="Transcribed_RNA"/>
</dbReference>
<sequence>MWKLGSLACTSVSLAIMAKMSAVSTNSKFCLSRNPTMAAHFSTLVALAAHLTSANRRTKSCLVLLANCTISILRSTSVLRGNNSASTVSSWYVLCRMKSMSLPRGMLPAPGEVLAICMAIASNDLHCYRSACDVTGQSWAQYGQNRKYTGFPATKDATHSNDTKMRHRSYRIFENK</sequence>
<name>A0A147BEF5_IXORI</name>
<feature type="chain" id="PRO_5007542312" evidence="1">
    <location>
        <begin position="23"/>
        <end position="176"/>
    </location>
</feature>
<feature type="signal peptide" evidence="1">
    <location>
        <begin position="1"/>
        <end position="22"/>
    </location>
</feature>
<organism evidence="2">
    <name type="scientific">Ixodes ricinus</name>
    <name type="common">Common tick</name>
    <name type="synonym">Acarus ricinus</name>
    <dbReference type="NCBI Taxonomy" id="34613"/>
    <lineage>
        <taxon>Eukaryota</taxon>
        <taxon>Metazoa</taxon>
        <taxon>Ecdysozoa</taxon>
        <taxon>Arthropoda</taxon>
        <taxon>Chelicerata</taxon>
        <taxon>Arachnida</taxon>
        <taxon>Acari</taxon>
        <taxon>Parasitiformes</taxon>
        <taxon>Ixodida</taxon>
        <taxon>Ixodoidea</taxon>
        <taxon>Ixodidae</taxon>
        <taxon>Ixodinae</taxon>
        <taxon>Ixodes</taxon>
    </lineage>
</organism>
<keyword evidence="1" id="KW-0732">Signal</keyword>
<evidence type="ECO:0000313" key="2">
    <source>
        <dbReference type="EMBL" id="JAR89164.1"/>
    </source>
</evidence>
<evidence type="ECO:0000256" key="1">
    <source>
        <dbReference type="SAM" id="SignalP"/>
    </source>
</evidence>
<protein>
    <submittedName>
        <fullName evidence="2">Putative secreted protein</fullName>
    </submittedName>
</protein>